<dbReference type="GeneID" id="108918688"/>
<dbReference type="OrthoDB" id="5945655at2759"/>
<comment type="subcellular location">
    <subcellularLocation>
        <location evidence="1 11">Secreted</location>
        <location evidence="1 11">Extracellular space</location>
        <location evidence="1 11">Extracellular matrix</location>
    </subcellularLocation>
</comment>
<dbReference type="KEGG" id="sfm:108918688"/>
<dbReference type="AlphaFoldDB" id="A0A8C9R1K7"/>
<keyword evidence="6 11" id="KW-0879">Wnt signaling pathway</keyword>
<dbReference type="GO" id="GO:0060070">
    <property type="term" value="P:canonical Wnt signaling pathway"/>
    <property type="evidence" value="ECO:0007669"/>
    <property type="project" value="TreeGrafter"/>
</dbReference>
<evidence type="ECO:0000256" key="5">
    <source>
        <dbReference type="ARBA" id="ARBA00022530"/>
    </source>
</evidence>
<keyword evidence="5" id="KW-0272">Extracellular matrix</keyword>
<dbReference type="InterPro" id="IPR005817">
    <property type="entry name" value="Wnt"/>
</dbReference>
<evidence type="ECO:0000256" key="9">
    <source>
        <dbReference type="ARBA" id="ARBA00023180"/>
    </source>
</evidence>
<evidence type="ECO:0000313" key="13">
    <source>
        <dbReference type="Ensembl" id="ENSSFOP00015006930.1"/>
    </source>
</evidence>
<reference evidence="13" key="2">
    <citation type="submission" date="2025-08" db="UniProtKB">
        <authorList>
            <consortium name="Ensembl"/>
        </authorList>
    </citation>
    <scope>IDENTIFICATION</scope>
</reference>
<evidence type="ECO:0000256" key="3">
    <source>
        <dbReference type="ARBA" id="ARBA00022473"/>
    </source>
</evidence>
<dbReference type="SMART" id="SM00097">
    <property type="entry name" value="WNT1"/>
    <property type="match status" value="1"/>
</dbReference>
<dbReference type="GO" id="GO:0072574">
    <property type="term" value="P:hepatocyte proliferation"/>
    <property type="evidence" value="ECO:0007669"/>
    <property type="project" value="Ensembl"/>
</dbReference>
<dbReference type="InterPro" id="IPR018161">
    <property type="entry name" value="Wnt_CS"/>
</dbReference>
<evidence type="ECO:0000256" key="1">
    <source>
        <dbReference type="ARBA" id="ARBA00004498"/>
    </source>
</evidence>
<dbReference type="GO" id="GO:0005109">
    <property type="term" value="F:frizzled binding"/>
    <property type="evidence" value="ECO:0007669"/>
    <property type="project" value="TreeGrafter"/>
</dbReference>
<dbReference type="Ensembl" id="ENSSFOT00015007039.2">
    <property type="protein sequence ID" value="ENSSFOP00015006930.1"/>
    <property type="gene ID" value="ENSSFOG00015004572.2"/>
</dbReference>
<dbReference type="GeneTree" id="ENSGT00940000159231"/>
<dbReference type="GO" id="GO:0005125">
    <property type="term" value="F:cytokine activity"/>
    <property type="evidence" value="ECO:0007669"/>
    <property type="project" value="TreeGrafter"/>
</dbReference>
<accession>A0A8C9R1K7</accession>
<evidence type="ECO:0000256" key="4">
    <source>
        <dbReference type="ARBA" id="ARBA00022525"/>
    </source>
</evidence>
<feature type="signal peptide" evidence="12">
    <location>
        <begin position="1"/>
        <end position="26"/>
    </location>
</feature>
<sequence>MKVPPSGMCLYFPVLICCWFSSRVHASWWYMGSLGSQVMCDNIPGLVNRQRQLCRQHPEVMQAIGVGIKDWLGECKHQFAKQRWNCSTAPRDHTLFGRLLLRGSREAAFVYAISSAGMVHALTRACSQGLLDTCSCDPTKKGTSQDAKGAFDWGGCSDDVDYAIRFTQAFVDAKERKERDTRALMNLHNNRVGRKAVKRFMNLECKCHGVSGSCTVRTCWLAAAEFRQTGDYLRKKYNGAVQVVMNQYGTKFTCAHNIFKKPTKNDLVYIEESPDYCIRDHESGSVGTGGRVCNRTSRGTDSCEVMCCGRGYDTSRVSRTSKCECKFHWCCAVHCKDCHEEVDVHTCKFQESGAHL</sequence>
<keyword evidence="4" id="KW-0964">Secreted</keyword>
<evidence type="ECO:0000256" key="8">
    <source>
        <dbReference type="ARBA" id="ARBA00023157"/>
    </source>
</evidence>
<keyword evidence="9" id="KW-0325">Glycoprotein</keyword>
<keyword evidence="14" id="KW-1185">Reference proteome</keyword>
<keyword evidence="3 11" id="KW-0217">Developmental protein</keyword>
<dbReference type="PANTHER" id="PTHR12027">
    <property type="entry name" value="WNT RELATED"/>
    <property type="match status" value="1"/>
</dbReference>
<evidence type="ECO:0000256" key="12">
    <source>
        <dbReference type="SAM" id="SignalP"/>
    </source>
</evidence>
<keyword evidence="7 12" id="KW-0732">Signal</keyword>
<dbReference type="PROSITE" id="PS00246">
    <property type="entry name" value="WNT1"/>
    <property type="match status" value="1"/>
</dbReference>
<evidence type="ECO:0000256" key="2">
    <source>
        <dbReference type="ARBA" id="ARBA00005683"/>
    </source>
</evidence>
<evidence type="ECO:0000313" key="14">
    <source>
        <dbReference type="Proteomes" id="UP000694397"/>
    </source>
</evidence>
<comment type="function">
    <text evidence="11">Ligand for members of the frizzled family of seven transmembrane receptors.</text>
</comment>
<gene>
    <name evidence="13" type="primary">WNT2</name>
    <name evidence="13" type="synonym">wnt2</name>
</gene>
<evidence type="ECO:0000256" key="11">
    <source>
        <dbReference type="RuleBase" id="RU003500"/>
    </source>
</evidence>
<dbReference type="Proteomes" id="UP000694397">
    <property type="component" value="Chromosome 21"/>
</dbReference>
<dbReference type="GO" id="GO:0048794">
    <property type="term" value="P:swim bladder development"/>
    <property type="evidence" value="ECO:0007669"/>
    <property type="project" value="Ensembl"/>
</dbReference>
<protein>
    <recommendedName>
        <fullName evidence="11">Protein Wnt</fullName>
    </recommendedName>
</protein>
<dbReference type="Gene3D" id="3.30.2460.20">
    <property type="match status" value="1"/>
</dbReference>
<dbReference type="CTD" id="7472"/>
<name>A0A8C9R1K7_SCLFO</name>
<dbReference type="GO" id="GO:0030182">
    <property type="term" value="P:neuron differentiation"/>
    <property type="evidence" value="ECO:0007669"/>
    <property type="project" value="TreeGrafter"/>
</dbReference>
<evidence type="ECO:0000256" key="7">
    <source>
        <dbReference type="ARBA" id="ARBA00022729"/>
    </source>
</evidence>
<keyword evidence="8" id="KW-1015">Disulfide bond</keyword>
<evidence type="ECO:0000256" key="6">
    <source>
        <dbReference type="ARBA" id="ARBA00022687"/>
    </source>
</evidence>
<comment type="similarity">
    <text evidence="2 11">Belongs to the Wnt family.</text>
</comment>
<dbReference type="InterPro" id="IPR009140">
    <property type="entry name" value="Wnt2"/>
</dbReference>
<dbReference type="RefSeq" id="XP_018581684.1">
    <property type="nucleotide sequence ID" value="XM_018726168.1"/>
</dbReference>
<dbReference type="GO" id="GO:0005615">
    <property type="term" value="C:extracellular space"/>
    <property type="evidence" value="ECO:0007669"/>
    <property type="project" value="TreeGrafter"/>
</dbReference>
<organism evidence="13 14">
    <name type="scientific">Scleropages formosus</name>
    <name type="common">Asian bonytongue</name>
    <name type="synonym">Osteoglossum formosum</name>
    <dbReference type="NCBI Taxonomy" id="113540"/>
    <lineage>
        <taxon>Eukaryota</taxon>
        <taxon>Metazoa</taxon>
        <taxon>Chordata</taxon>
        <taxon>Craniata</taxon>
        <taxon>Vertebrata</taxon>
        <taxon>Euteleostomi</taxon>
        <taxon>Actinopterygii</taxon>
        <taxon>Neopterygii</taxon>
        <taxon>Teleostei</taxon>
        <taxon>Osteoglossocephala</taxon>
        <taxon>Osteoglossomorpha</taxon>
        <taxon>Osteoglossiformes</taxon>
        <taxon>Osteoglossidae</taxon>
        <taxon>Scleropages</taxon>
    </lineage>
</organism>
<dbReference type="InterPro" id="IPR043158">
    <property type="entry name" value="Wnt_C"/>
</dbReference>
<feature type="chain" id="PRO_5034979388" description="Protein Wnt" evidence="12">
    <location>
        <begin position="27"/>
        <end position="356"/>
    </location>
</feature>
<dbReference type="Pfam" id="PF00110">
    <property type="entry name" value="wnt"/>
    <property type="match status" value="1"/>
</dbReference>
<dbReference type="PANTHER" id="PTHR12027:SF86">
    <property type="entry name" value="PROTEIN WNT-2"/>
    <property type="match status" value="1"/>
</dbReference>
<reference evidence="13" key="3">
    <citation type="submission" date="2025-09" db="UniProtKB">
        <authorList>
            <consortium name="Ensembl"/>
        </authorList>
    </citation>
    <scope>IDENTIFICATION</scope>
</reference>
<keyword evidence="10" id="KW-0449">Lipoprotein</keyword>
<proteinExistence type="inferred from homology"/>
<dbReference type="PRINTS" id="PR01842">
    <property type="entry name" value="WNT2PROTEIN"/>
</dbReference>
<dbReference type="FunFam" id="3.30.2460.20:FF:000001">
    <property type="entry name" value="Wnt homolog"/>
    <property type="match status" value="1"/>
</dbReference>
<evidence type="ECO:0000256" key="10">
    <source>
        <dbReference type="ARBA" id="ARBA00023288"/>
    </source>
</evidence>
<dbReference type="GO" id="GO:0045165">
    <property type="term" value="P:cell fate commitment"/>
    <property type="evidence" value="ECO:0007669"/>
    <property type="project" value="TreeGrafter"/>
</dbReference>
<dbReference type="PRINTS" id="PR01349">
    <property type="entry name" value="WNTPROTEIN"/>
</dbReference>
<reference evidence="13 14" key="1">
    <citation type="submission" date="2019-04" db="EMBL/GenBank/DDBJ databases">
        <authorList>
            <consortium name="Wellcome Sanger Institute Data Sharing"/>
        </authorList>
    </citation>
    <scope>NUCLEOTIDE SEQUENCE [LARGE SCALE GENOMIC DNA]</scope>
</reference>